<evidence type="ECO:0000259" key="10">
    <source>
        <dbReference type="PROSITE" id="PS50893"/>
    </source>
</evidence>
<dbReference type="SMART" id="SM00382">
    <property type="entry name" value="AAA"/>
    <property type="match status" value="1"/>
</dbReference>
<evidence type="ECO:0000256" key="4">
    <source>
        <dbReference type="ARBA" id="ARBA00022496"/>
    </source>
</evidence>
<gene>
    <name evidence="11" type="ORF">AUCHE_17_01800</name>
</gene>
<dbReference type="STRING" id="100225.SAMN05421595_0180"/>
<dbReference type="PANTHER" id="PTHR42771:SF2">
    <property type="entry name" value="IRON(3+)-HYDROXAMATE IMPORT ATP-BINDING PROTEIN FHUC"/>
    <property type="match status" value="1"/>
</dbReference>
<dbReference type="Proteomes" id="UP000008495">
    <property type="component" value="Unassembled WGS sequence"/>
</dbReference>
<evidence type="ECO:0000256" key="2">
    <source>
        <dbReference type="ARBA" id="ARBA00022448"/>
    </source>
</evidence>
<dbReference type="CDD" id="cd03214">
    <property type="entry name" value="ABC_Iron-Siderophores_B12_Hemin"/>
    <property type="match status" value="1"/>
</dbReference>
<evidence type="ECO:0000256" key="9">
    <source>
        <dbReference type="ARBA" id="ARBA00023136"/>
    </source>
</evidence>
<evidence type="ECO:0000256" key="3">
    <source>
        <dbReference type="ARBA" id="ARBA00022475"/>
    </source>
</evidence>
<dbReference type="PANTHER" id="PTHR42771">
    <property type="entry name" value="IRON(3+)-HYDROXAMATE IMPORT ATP-BINDING PROTEIN FHUC"/>
    <property type="match status" value="1"/>
</dbReference>
<reference evidence="11 12" key="1">
    <citation type="submission" date="2012-08" db="EMBL/GenBank/DDBJ databases">
        <title>Whole genome shotgun sequence of Austwickia chelonae NBRC 105200.</title>
        <authorList>
            <person name="Yoshida I."/>
            <person name="Hosoyama A."/>
            <person name="Tsuchikane K."/>
            <person name="Katsumata H."/>
            <person name="Ando Y."/>
            <person name="Ohji S."/>
            <person name="Hamada M."/>
            <person name="Tamura T."/>
            <person name="Yamazoe A."/>
            <person name="Yamazaki S."/>
            <person name="Fujita N."/>
        </authorList>
    </citation>
    <scope>NUCLEOTIDE SEQUENCE [LARGE SCALE GENOMIC DNA]</scope>
    <source>
        <strain evidence="11 12">NBRC 105200</strain>
    </source>
</reference>
<dbReference type="Pfam" id="PF00005">
    <property type="entry name" value="ABC_tran"/>
    <property type="match status" value="1"/>
</dbReference>
<keyword evidence="4" id="KW-0410">Iron transport</keyword>
<dbReference type="GO" id="GO:0005886">
    <property type="term" value="C:plasma membrane"/>
    <property type="evidence" value="ECO:0007669"/>
    <property type="project" value="UniProtKB-SubCell"/>
</dbReference>
<keyword evidence="2" id="KW-0813">Transport</keyword>
<keyword evidence="3" id="KW-1003">Cell membrane</keyword>
<comment type="caution">
    <text evidence="11">The sequence shown here is derived from an EMBL/GenBank/DDBJ whole genome shotgun (WGS) entry which is preliminary data.</text>
</comment>
<dbReference type="InterPro" id="IPR027417">
    <property type="entry name" value="P-loop_NTPase"/>
</dbReference>
<keyword evidence="6 11" id="KW-0067">ATP-binding</keyword>
<dbReference type="OrthoDB" id="5296765at2"/>
<dbReference type="GO" id="GO:0005524">
    <property type="term" value="F:ATP binding"/>
    <property type="evidence" value="ECO:0007669"/>
    <property type="project" value="UniProtKB-KW"/>
</dbReference>
<dbReference type="InterPro" id="IPR051535">
    <property type="entry name" value="Siderophore_ABC-ATPase"/>
</dbReference>
<dbReference type="AlphaFoldDB" id="K6VQE5"/>
<dbReference type="InterPro" id="IPR017871">
    <property type="entry name" value="ABC_transporter-like_CS"/>
</dbReference>
<evidence type="ECO:0000256" key="8">
    <source>
        <dbReference type="ARBA" id="ARBA00023065"/>
    </source>
</evidence>
<dbReference type="InterPro" id="IPR003593">
    <property type="entry name" value="AAA+_ATPase"/>
</dbReference>
<keyword evidence="5" id="KW-0547">Nucleotide-binding</keyword>
<dbReference type="EMBL" id="BAGZ01000017">
    <property type="protein sequence ID" value="GAB78964.1"/>
    <property type="molecule type" value="Genomic_DNA"/>
</dbReference>
<dbReference type="PROSITE" id="PS50893">
    <property type="entry name" value="ABC_TRANSPORTER_2"/>
    <property type="match status" value="1"/>
</dbReference>
<proteinExistence type="predicted"/>
<dbReference type="SUPFAM" id="SSF52540">
    <property type="entry name" value="P-loop containing nucleoside triphosphate hydrolases"/>
    <property type="match status" value="1"/>
</dbReference>
<accession>K6VQE5</accession>
<dbReference type="PROSITE" id="PS00211">
    <property type="entry name" value="ABC_TRANSPORTER_1"/>
    <property type="match status" value="1"/>
</dbReference>
<protein>
    <submittedName>
        <fullName evidence="11">Putative iron-siderophore ABC transporter ATP-binding protein</fullName>
    </submittedName>
</protein>
<evidence type="ECO:0000256" key="1">
    <source>
        <dbReference type="ARBA" id="ARBA00004202"/>
    </source>
</evidence>
<dbReference type="RefSeq" id="WP_006503721.1">
    <property type="nucleotide sequence ID" value="NZ_BAGZ01000017.1"/>
</dbReference>
<sequence>MTSSTAPLRANGAAALEARDLTLAYEGRVVIDGLDVDLLHGQFTAVIGPNACGKSTLLKGLGRVLSPRRGRVLLDGADIHALPTRQVARSLALLPQEQMFPPGITVTDLVARGRFAHQGLLRRWSAADEAAVSEALVLCRLEDLADRAVDELSGGQRQRAWLALVLAQQAPTVLLDEPTTYLDIVHQLEILRLCRTLHRSGTTLVAVLHDLNQAARFATHVIALREGRIMAEGPPEAVFTAESIADIFGLDVQVIPDPTCGAPLIIPVVPE</sequence>
<evidence type="ECO:0000313" key="11">
    <source>
        <dbReference type="EMBL" id="GAB78964.1"/>
    </source>
</evidence>
<name>K6VQE5_9MICO</name>
<keyword evidence="9" id="KW-0472">Membrane</keyword>
<dbReference type="InterPro" id="IPR003439">
    <property type="entry name" value="ABC_transporter-like_ATP-bd"/>
</dbReference>
<dbReference type="GO" id="GO:0006826">
    <property type="term" value="P:iron ion transport"/>
    <property type="evidence" value="ECO:0007669"/>
    <property type="project" value="UniProtKB-KW"/>
</dbReference>
<keyword evidence="12" id="KW-1185">Reference proteome</keyword>
<dbReference type="FunFam" id="3.40.50.300:FF:000134">
    <property type="entry name" value="Iron-enterobactin ABC transporter ATP-binding protein"/>
    <property type="match status" value="1"/>
</dbReference>
<dbReference type="Gene3D" id="3.40.50.300">
    <property type="entry name" value="P-loop containing nucleotide triphosphate hydrolases"/>
    <property type="match status" value="1"/>
</dbReference>
<dbReference type="GO" id="GO:0016887">
    <property type="term" value="F:ATP hydrolysis activity"/>
    <property type="evidence" value="ECO:0007669"/>
    <property type="project" value="InterPro"/>
</dbReference>
<evidence type="ECO:0000256" key="6">
    <source>
        <dbReference type="ARBA" id="ARBA00022840"/>
    </source>
</evidence>
<keyword evidence="7" id="KW-0408">Iron</keyword>
<organism evidence="11 12">
    <name type="scientific">Austwickia chelonae NBRC 105200</name>
    <dbReference type="NCBI Taxonomy" id="1184607"/>
    <lineage>
        <taxon>Bacteria</taxon>
        <taxon>Bacillati</taxon>
        <taxon>Actinomycetota</taxon>
        <taxon>Actinomycetes</taxon>
        <taxon>Micrococcales</taxon>
        <taxon>Dermatophilaceae</taxon>
        <taxon>Austwickia</taxon>
    </lineage>
</organism>
<feature type="domain" description="ABC transporter" evidence="10">
    <location>
        <begin position="16"/>
        <end position="251"/>
    </location>
</feature>
<evidence type="ECO:0000256" key="5">
    <source>
        <dbReference type="ARBA" id="ARBA00022741"/>
    </source>
</evidence>
<evidence type="ECO:0000256" key="7">
    <source>
        <dbReference type="ARBA" id="ARBA00023004"/>
    </source>
</evidence>
<keyword evidence="8" id="KW-0406">Ion transport</keyword>
<dbReference type="eggNOG" id="COG1120">
    <property type="taxonomic scope" value="Bacteria"/>
</dbReference>
<comment type="subcellular location">
    <subcellularLocation>
        <location evidence="1">Cell membrane</location>
        <topology evidence="1">Peripheral membrane protein</topology>
    </subcellularLocation>
</comment>
<evidence type="ECO:0000313" key="12">
    <source>
        <dbReference type="Proteomes" id="UP000008495"/>
    </source>
</evidence>